<dbReference type="SUPFAM" id="SSF111369">
    <property type="entry name" value="HlyD-like secretion proteins"/>
    <property type="match status" value="3"/>
</dbReference>
<name>A0A0W0V2F4_9GAMM</name>
<dbReference type="PANTHER" id="PTHR32347:SF23">
    <property type="entry name" value="BLL5650 PROTEIN"/>
    <property type="match status" value="1"/>
</dbReference>
<sequence>MIKEKITTKHMTKRFLFFTLLTLLLLSCGKPKEHHYQGYVEGENVFLASPNSGVLEKLLVQRGERVGKGQMLFKLDSDPEQLLVKQRRAELVQAQQTLQDLKRPRRPPEIAAIKAQIEQAEARIKLAELVVKRRRELYERNATDKETLDEAVAEYEELQQLKAQYQANLALAQLGSRERQIKAQQALVESLEEKLQEAKWQLEQKSLSAPANGFIFDTFFREGEFVGTQQPVLALLPPENIRIEFFIPVDHLSKIYLRQKIAFKCYGCDKKSEATVSYISPEAEYIPPLVYSRENAEKLVFRIKARVAEPWMFKPGQPVTVILP</sequence>
<dbReference type="InterPro" id="IPR050465">
    <property type="entry name" value="UPF0194_transport"/>
</dbReference>
<proteinExistence type="predicted"/>
<comment type="caution">
    <text evidence="4">The sequence shown here is derived from an EMBL/GenBank/DDBJ whole genome shotgun (WGS) entry which is preliminary data.</text>
</comment>
<dbReference type="GO" id="GO:0030313">
    <property type="term" value="C:cell envelope"/>
    <property type="evidence" value="ECO:0007669"/>
    <property type="project" value="UniProtKB-SubCell"/>
</dbReference>
<dbReference type="EMBL" id="LNYH01000149">
    <property type="protein sequence ID" value="KTD14282.1"/>
    <property type="molecule type" value="Genomic_DNA"/>
</dbReference>
<dbReference type="Proteomes" id="UP000054761">
    <property type="component" value="Unassembled WGS sequence"/>
</dbReference>
<feature type="coiled-coil region" evidence="3">
    <location>
        <begin position="110"/>
        <end position="208"/>
    </location>
</feature>
<dbReference type="STRING" id="454.Lisr_2510"/>
<dbReference type="OrthoDB" id="8558741at2"/>
<organism evidence="4 5">
    <name type="scientific">Legionella israelensis</name>
    <dbReference type="NCBI Taxonomy" id="454"/>
    <lineage>
        <taxon>Bacteria</taxon>
        <taxon>Pseudomonadati</taxon>
        <taxon>Pseudomonadota</taxon>
        <taxon>Gammaproteobacteria</taxon>
        <taxon>Legionellales</taxon>
        <taxon>Legionellaceae</taxon>
        <taxon>Legionella</taxon>
    </lineage>
</organism>
<dbReference type="Gene3D" id="2.40.30.170">
    <property type="match status" value="1"/>
</dbReference>
<dbReference type="Gene3D" id="2.40.50.100">
    <property type="match status" value="1"/>
</dbReference>
<keyword evidence="2 3" id="KW-0175">Coiled coil</keyword>
<dbReference type="RefSeq" id="WP_058502792.1">
    <property type="nucleotide sequence ID" value="NZ_CP038273.1"/>
</dbReference>
<dbReference type="PANTHER" id="PTHR32347">
    <property type="entry name" value="EFFLUX SYSTEM COMPONENT YKNX-RELATED"/>
    <property type="match status" value="1"/>
</dbReference>
<evidence type="ECO:0000256" key="3">
    <source>
        <dbReference type="SAM" id="Coils"/>
    </source>
</evidence>
<comment type="subcellular location">
    <subcellularLocation>
        <location evidence="1">Cell envelope</location>
    </subcellularLocation>
</comment>
<evidence type="ECO:0000313" key="5">
    <source>
        <dbReference type="Proteomes" id="UP000054761"/>
    </source>
</evidence>
<evidence type="ECO:0000313" key="4">
    <source>
        <dbReference type="EMBL" id="KTD14282.1"/>
    </source>
</evidence>
<accession>A0A0W0V2F4</accession>
<evidence type="ECO:0000256" key="2">
    <source>
        <dbReference type="ARBA" id="ARBA00023054"/>
    </source>
</evidence>
<evidence type="ECO:0000256" key="1">
    <source>
        <dbReference type="ARBA" id="ARBA00004196"/>
    </source>
</evidence>
<dbReference type="AlphaFoldDB" id="A0A0W0V2F4"/>
<dbReference type="PATRIC" id="fig|454.4.peg.2745"/>
<protein>
    <submittedName>
        <fullName evidence="4">Hemolysin D</fullName>
    </submittedName>
</protein>
<reference evidence="4 5" key="1">
    <citation type="submission" date="2015-11" db="EMBL/GenBank/DDBJ databases">
        <title>Genomic analysis of 38 Legionella species identifies large and diverse effector repertoires.</title>
        <authorList>
            <person name="Burstein D."/>
            <person name="Amaro F."/>
            <person name="Zusman T."/>
            <person name="Lifshitz Z."/>
            <person name="Cohen O."/>
            <person name="Gilbert J.A."/>
            <person name="Pupko T."/>
            <person name="Shuman H.A."/>
            <person name="Segal G."/>
        </authorList>
    </citation>
    <scope>NUCLEOTIDE SEQUENCE [LARGE SCALE GENOMIC DNA]</scope>
    <source>
        <strain evidence="4 5">Bercovier 4</strain>
    </source>
</reference>
<dbReference type="PROSITE" id="PS51257">
    <property type="entry name" value="PROKAR_LIPOPROTEIN"/>
    <property type="match status" value="1"/>
</dbReference>
<dbReference type="Gene3D" id="1.10.287.470">
    <property type="entry name" value="Helix hairpin bin"/>
    <property type="match status" value="1"/>
</dbReference>
<keyword evidence="5" id="KW-1185">Reference proteome</keyword>
<gene>
    <name evidence="4" type="ORF">Lisr_2510</name>
</gene>